<sequence>MAAPDGGWWLGKQVSARKLESDLMRRLKQGPLFSADEVRAIREQERGWLALTGIGTYDDAVAYSRNGEYYDWLRLSPGKRLLIATLEFRERVRGGEQGSPAYTLGRTLTANTLDPSGRAPLDAERDAQIRNAFVDTLHPAEPTGRSDPAAEAKQANAQQLLTRVFLILQNGLKIRPGPGQEHIDYRDGDVARALAHGGRVNIRIPPLSGEVPGCYELAQWLEITDERGELTDRVSERTYATHYQSIGRERGDREGKFKERGGLISSARNLATQLTKDPVLVLGMNAGMTGLNKFDCNGDVVMPDGAHGHLLLIYTPPQPNTAGSLVVGLETLAPGNHNSPVGYEHTWRSTEARANPESSVHGHKQDKIGAGKLSENQRYVNLAEFGGPETPWPKFLRDVERDYKARMSAARDVDEQRELVTRLVGPRGEGRFPQA</sequence>
<evidence type="ECO:0000259" key="2">
    <source>
        <dbReference type="Pfam" id="PF15521"/>
    </source>
</evidence>
<gene>
    <name evidence="3" type="ORF">SAMN05660874_04797</name>
</gene>
<feature type="domain" description="Novel toxin 11" evidence="2">
    <location>
        <begin position="294"/>
        <end position="405"/>
    </location>
</feature>
<feature type="region of interest" description="Disordered" evidence="1">
    <location>
        <begin position="407"/>
        <end position="435"/>
    </location>
</feature>
<protein>
    <submittedName>
        <fullName evidence="3">Novel toxin 11</fullName>
    </submittedName>
</protein>
<evidence type="ECO:0000256" key="1">
    <source>
        <dbReference type="SAM" id="MobiDB-lite"/>
    </source>
</evidence>
<keyword evidence="4" id="KW-1185">Reference proteome</keyword>
<name>A0A1I6UD71_9PSEU</name>
<dbReference type="Pfam" id="PF15521">
    <property type="entry name" value="Ntox11"/>
    <property type="match status" value="1"/>
</dbReference>
<dbReference type="InterPro" id="IPR029121">
    <property type="entry name" value="Ntox11"/>
</dbReference>
<dbReference type="EMBL" id="FOZX01000010">
    <property type="protein sequence ID" value="SFS99328.1"/>
    <property type="molecule type" value="Genomic_DNA"/>
</dbReference>
<evidence type="ECO:0000313" key="3">
    <source>
        <dbReference type="EMBL" id="SFS99328.1"/>
    </source>
</evidence>
<dbReference type="STRING" id="95161.SAMN05660874_04797"/>
<accession>A0A1I6UD71</accession>
<dbReference type="AlphaFoldDB" id="A0A1I6UD71"/>
<reference evidence="4" key="1">
    <citation type="submission" date="2016-10" db="EMBL/GenBank/DDBJ databases">
        <authorList>
            <person name="Varghese N."/>
            <person name="Submissions S."/>
        </authorList>
    </citation>
    <scope>NUCLEOTIDE SEQUENCE [LARGE SCALE GENOMIC DNA]</scope>
    <source>
        <strain evidence="4">DSM 44771</strain>
    </source>
</reference>
<evidence type="ECO:0000313" key="4">
    <source>
        <dbReference type="Proteomes" id="UP000198852"/>
    </source>
</evidence>
<organism evidence="3 4">
    <name type="scientific">Saccharopolyspora flava</name>
    <dbReference type="NCBI Taxonomy" id="95161"/>
    <lineage>
        <taxon>Bacteria</taxon>
        <taxon>Bacillati</taxon>
        <taxon>Actinomycetota</taxon>
        <taxon>Actinomycetes</taxon>
        <taxon>Pseudonocardiales</taxon>
        <taxon>Pseudonocardiaceae</taxon>
        <taxon>Saccharopolyspora</taxon>
    </lineage>
</organism>
<dbReference type="Proteomes" id="UP000198852">
    <property type="component" value="Unassembled WGS sequence"/>
</dbReference>
<feature type="compositionally biased region" description="Basic and acidic residues" evidence="1">
    <location>
        <begin position="407"/>
        <end position="420"/>
    </location>
</feature>
<proteinExistence type="predicted"/>
<dbReference type="RefSeq" id="WP_175548240.1">
    <property type="nucleotide sequence ID" value="NZ_FOZX01000010.1"/>
</dbReference>